<comment type="caution">
    <text evidence="3">The sequence shown here is derived from an EMBL/GenBank/DDBJ whole genome shotgun (WGS) entry which is preliminary data.</text>
</comment>
<keyword evidence="2" id="KW-1133">Transmembrane helix</keyword>
<evidence type="ECO:0000313" key="3">
    <source>
        <dbReference type="EMBL" id="MBA0310591.1"/>
    </source>
</evidence>
<evidence type="ECO:0000256" key="2">
    <source>
        <dbReference type="SAM" id="Phobius"/>
    </source>
</evidence>
<reference evidence="3" key="1">
    <citation type="submission" date="2018-09" db="EMBL/GenBank/DDBJ databases">
        <authorList>
            <person name="Groschel M."/>
            <person name="Kohl T."/>
            <person name="Conchillo-Sole O."/>
            <person name="Mamat U."/>
            <person name="Yero D."/>
            <person name="Niemann S."/>
            <person name="Daura X."/>
            <person name="Gibert I."/>
        </authorList>
    </citation>
    <scope>NUCLEOTIDE SEQUENCE</scope>
    <source>
        <strain evidence="3">OG156</strain>
    </source>
</reference>
<reference evidence="3" key="2">
    <citation type="journal article" date="2020" name="Front. Microbiol.">
        <title>Genetic Variants of the DSF Quorum Sensing System in Stenotrophomonas maltophilia Influence Virulence and Resistance Phenotypes Among Genotypically Diverse Clinical Isolates.</title>
        <authorList>
            <person name="Yero D."/>
            <person name="Huedo P."/>
            <person name="Conchillo-Sole O."/>
            <person name="Martinez-Servat S."/>
            <person name="Mamat U."/>
            <person name="Coves X."/>
            <person name="Llanas F."/>
            <person name="Roca I."/>
            <person name="Vila J."/>
            <person name="Schaible U.E."/>
            <person name="Daura X."/>
            <person name="Gibert I."/>
        </authorList>
    </citation>
    <scope>NUCLEOTIDE SEQUENCE</scope>
    <source>
        <strain evidence="3">OG156</strain>
    </source>
</reference>
<keyword evidence="2" id="KW-0812">Transmembrane</keyword>
<accession>A0A2J0SNG4</accession>
<name>A0A2J0SNG4_STEMA</name>
<evidence type="ECO:0000256" key="1">
    <source>
        <dbReference type="SAM" id="MobiDB-lite"/>
    </source>
</evidence>
<feature type="transmembrane region" description="Helical" evidence="2">
    <location>
        <begin position="189"/>
        <end position="205"/>
    </location>
</feature>
<evidence type="ECO:0000313" key="4">
    <source>
        <dbReference type="Proteomes" id="UP000822271"/>
    </source>
</evidence>
<dbReference type="OrthoDB" id="5985723at2"/>
<sequence length="259" mass="27777">MKNSRHFSISALKLPRSRGGEVVRARRHLQQRGWPRLQMALIVALTGAAGFLASHLLRLAGVDAMLLRYPMAVLQAYGVFLLLMWIWIRWRWDDVLDGLSSEVGGGSPSAHGGVAESPWSSVGGRSGGGGASASWNESAPPSEVEVSEVPLAGLAEDEAGLPLLALLGIVALVAAVLLASVWVVWSAPVLMAELLVDAAIAGGLYRRMQGMQVQGWWRVCVTHTIWLLLGLLLFFAVLGWLAQELVPGASHLLQVIQAL</sequence>
<feature type="transmembrane region" description="Helical" evidence="2">
    <location>
        <begin position="37"/>
        <end position="57"/>
    </location>
</feature>
<dbReference type="AlphaFoldDB" id="A0A2J0SNG4"/>
<feature type="transmembrane region" description="Helical" evidence="2">
    <location>
        <begin position="69"/>
        <end position="88"/>
    </location>
</feature>
<keyword evidence="2" id="KW-0472">Membrane</keyword>
<gene>
    <name evidence="3" type="ORF">D7Y33_06095</name>
</gene>
<evidence type="ECO:0008006" key="5">
    <source>
        <dbReference type="Google" id="ProtNLM"/>
    </source>
</evidence>
<protein>
    <recommendedName>
        <fullName evidence="5">Transmembrane protein</fullName>
    </recommendedName>
</protein>
<proteinExistence type="predicted"/>
<feature type="transmembrane region" description="Helical" evidence="2">
    <location>
        <begin position="217"/>
        <end position="242"/>
    </location>
</feature>
<feature type="region of interest" description="Disordered" evidence="1">
    <location>
        <begin position="106"/>
        <end position="138"/>
    </location>
</feature>
<dbReference type="Proteomes" id="UP000822271">
    <property type="component" value="Unassembled WGS sequence"/>
</dbReference>
<dbReference type="EMBL" id="RAUE01000010">
    <property type="protein sequence ID" value="MBA0310591.1"/>
    <property type="molecule type" value="Genomic_DNA"/>
</dbReference>
<organism evidence="3 4">
    <name type="scientific">Stenotrophomonas maltophilia</name>
    <name type="common">Pseudomonas maltophilia</name>
    <name type="synonym">Xanthomonas maltophilia</name>
    <dbReference type="NCBI Taxonomy" id="40324"/>
    <lineage>
        <taxon>Bacteria</taxon>
        <taxon>Pseudomonadati</taxon>
        <taxon>Pseudomonadota</taxon>
        <taxon>Gammaproteobacteria</taxon>
        <taxon>Lysobacterales</taxon>
        <taxon>Lysobacteraceae</taxon>
        <taxon>Stenotrophomonas</taxon>
        <taxon>Stenotrophomonas maltophilia group</taxon>
    </lineage>
</organism>
<dbReference type="RefSeq" id="WP_049427577.1">
    <property type="nucleotide sequence ID" value="NZ_CP154630.1"/>
</dbReference>
<feature type="transmembrane region" description="Helical" evidence="2">
    <location>
        <begin position="163"/>
        <end position="183"/>
    </location>
</feature>